<evidence type="ECO:0000256" key="2">
    <source>
        <dbReference type="ARBA" id="ARBA00022741"/>
    </source>
</evidence>
<dbReference type="Gene3D" id="3.90.1580.10">
    <property type="entry name" value="paralog of FGE (formylglycine-generating enzyme)"/>
    <property type="match status" value="1"/>
</dbReference>
<dbReference type="GO" id="GO:0004674">
    <property type="term" value="F:protein serine/threonine kinase activity"/>
    <property type="evidence" value="ECO:0007669"/>
    <property type="project" value="UniProtKB-EC"/>
</dbReference>
<dbReference type="PROSITE" id="PS00107">
    <property type="entry name" value="PROTEIN_KINASE_ATP"/>
    <property type="match status" value="1"/>
</dbReference>
<dbReference type="Gene3D" id="3.30.200.20">
    <property type="entry name" value="Phosphorylase Kinase, domain 1"/>
    <property type="match status" value="1"/>
</dbReference>
<dbReference type="PROSITE" id="PS00108">
    <property type="entry name" value="PROTEIN_KINASE_ST"/>
    <property type="match status" value="1"/>
</dbReference>
<evidence type="ECO:0000313" key="7">
    <source>
        <dbReference type="EMBL" id="QDV47791.1"/>
    </source>
</evidence>
<reference evidence="7 8" key="1">
    <citation type="submission" date="2019-03" db="EMBL/GenBank/DDBJ databases">
        <title>Deep-cultivation of Planctomycetes and their phenomic and genomic characterization uncovers novel biology.</title>
        <authorList>
            <person name="Wiegand S."/>
            <person name="Jogler M."/>
            <person name="Boedeker C."/>
            <person name="Pinto D."/>
            <person name="Vollmers J."/>
            <person name="Rivas-Marin E."/>
            <person name="Kohn T."/>
            <person name="Peeters S.H."/>
            <person name="Heuer A."/>
            <person name="Rast P."/>
            <person name="Oberbeckmann S."/>
            <person name="Bunk B."/>
            <person name="Jeske O."/>
            <person name="Meyerdierks A."/>
            <person name="Storesund J.E."/>
            <person name="Kallscheuer N."/>
            <person name="Luecker S."/>
            <person name="Lage O.M."/>
            <person name="Pohl T."/>
            <person name="Merkel B.J."/>
            <person name="Hornburger P."/>
            <person name="Mueller R.-W."/>
            <person name="Bruemmer F."/>
            <person name="Labrenz M."/>
            <person name="Spormann A.M."/>
            <person name="Op den Camp H."/>
            <person name="Overmann J."/>
            <person name="Amann R."/>
            <person name="Jetten M.S.M."/>
            <person name="Mascher T."/>
            <person name="Medema M.H."/>
            <person name="Devos D.P."/>
            <person name="Kaster A.-K."/>
            <person name="Ovreas L."/>
            <person name="Rohde M."/>
            <person name="Galperin M.Y."/>
            <person name="Jogler C."/>
        </authorList>
    </citation>
    <scope>NUCLEOTIDE SEQUENCE [LARGE SCALE GENOMIC DNA]</scope>
    <source>
        <strain evidence="7 8">Enr13</strain>
    </source>
</reference>
<sequence>MPHAHDDPLKQSFTDLNLDELLPTSHDKRLDGKSVGPTGSISIESLDRQSVPSLPQRYRISELLGQGGYGRVFKAYDEQLQRDVAIKIPHRHRITSSVQLDRYLEEARTLAKLDHPGIVAIYDVLRSSDDLPCLVSAYIDGSSLADRIRAKPLTLRDALEVLAEIARALNYVHSRGIVHRDIKPGNILLSHNEKPFLADFGLALRDEAPLSSRGRVGTPAYMSPEQARGENHLVDGRSDIFSLGVILYQMLTGQRPFGGSDHDSIVESLMHREPRPPRQLVGSIPRDLERICLKALAKRASDRYGTASDFVDDIEYFLSACQDRSVEVNSREGEDSAGTSRVSHGIVPRGLRSYGRHDAEFFHRLIPGPRDRDWVPESLRFWQRRIVASDEGEWPRVGVLYGPSGCGKSSFVKAGLLPLLGDSVTTVFVEATRDETEMRLRRGILKCHPDLELNATLTEALAQLRHRSESSSGPKLLLVIDQFEQWLHGRGDDQYSELAAALRQCDGQSVQCLLLVRDDFWLALSRFMAALEVPVRQNHNASLVDLFSPTHARRVLAEFGVAYDRIPAEIAARSVPQNRFLDRSIEGLTRGGKVFPVRLALFVEMVKTQPWEEQTIDRMGGVEGIGLQFLEESFSSDLAPAAQRTHEPAVRKVLRLLLPEPNVDIKGKMQSESILLEASGYQGQPALFKEMIRILDKELRLITPTDPAGSTSGDESISQSSDGVAYYQLTHDYLVPAVERWITRRQHQTRRGRAELRLAEYASMWSVKPAAKYAPSWIDWASIRILSSPDRWNAAEKRMMRSASRNHLLRSTLVAALVTIIATVGWALWRRSSALATVLQLQTVRTTELSDVLDQIRGHGGFASGPLRKSLADAKPDSRERTLNQLALLPTDLSQRAELIDQLLRLELPLLMVSLQQLGPLSSDELQAAITCIRDPEQPSDQRLRAAIVIGDQVADQAQAGFRFSNEQCEAIVVELLRHASIAPQDNNHLIEGLSPIRRSIVPALLDRALQPLDSPIRSLSTAFAIQFLRDQPRQLLDFFLDASFEQHATILATLGDQLPRTMDQIRETVFTELDPDLPEREYDHLARRRGVAAALLHRLGRSESTWPLLRQTNWPHTRSYMINRIGRLGGDFESLLSRFSRDPDPSVRRALLLAMGGFPWRDVSPLAQSQAMLVARDSFVNDPDAGIHSAAQWLLMRWGDSDWLQAEIQRQSSLSIDTRKNWFVNAAGQTMAILDARDAPNIGRVFAISTGEVTVDQFLRFDPEHPYYKYRSPTGDCPIGLANWFDCVSYCRWLSEHLDADPEHCYPAGLSEDDPEKPCDAVLESGSYRLPTVHEWRFACAALTTARRYYGYSDSLADDYHWYYESSLTEDGENRYHPAGTKMPNDFGMFAMYDGVREWGHDLKDHRRYVMGNSSSNNKDRASTQLDLPMIKLPADLPLSINGFYGLRVAKTITR</sequence>
<name>A0A518I3U9_9BACT</name>
<keyword evidence="1 7" id="KW-0808">Transferase</keyword>
<gene>
    <name evidence="7" type="primary">pknB_39</name>
    <name evidence="7" type="ORF">Enr13x_77030</name>
</gene>
<keyword evidence="2 5" id="KW-0547">Nucleotide-binding</keyword>
<dbReference type="InterPro" id="IPR042095">
    <property type="entry name" value="SUMF_sf"/>
</dbReference>
<dbReference type="InterPro" id="IPR008271">
    <property type="entry name" value="Ser/Thr_kinase_AS"/>
</dbReference>
<dbReference type="EC" id="2.7.11.1" evidence="7"/>
<dbReference type="EMBL" id="CP037423">
    <property type="protein sequence ID" value="QDV47791.1"/>
    <property type="molecule type" value="Genomic_DNA"/>
</dbReference>
<dbReference type="InterPro" id="IPR016187">
    <property type="entry name" value="CTDL_fold"/>
</dbReference>
<accession>A0A518I3U9</accession>
<dbReference type="SMART" id="SM00220">
    <property type="entry name" value="S_TKc"/>
    <property type="match status" value="1"/>
</dbReference>
<dbReference type="PANTHER" id="PTHR43289:SF34">
    <property type="entry name" value="SERINE_THREONINE-PROTEIN KINASE YBDM-RELATED"/>
    <property type="match status" value="1"/>
</dbReference>
<dbReference type="Pfam" id="PF00069">
    <property type="entry name" value="Pkinase"/>
    <property type="match status" value="1"/>
</dbReference>
<dbReference type="KEGG" id="snep:Enr13x_77030"/>
<dbReference type="SUPFAM" id="SSF48371">
    <property type="entry name" value="ARM repeat"/>
    <property type="match status" value="1"/>
</dbReference>
<organism evidence="7 8">
    <name type="scientific">Stieleria neptunia</name>
    <dbReference type="NCBI Taxonomy" id="2527979"/>
    <lineage>
        <taxon>Bacteria</taxon>
        <taxon>Pseudomonadati</taxon>
        <taxon>Planctomycetota</taxon>
        <taxon>Planctomycetia</taxon>
        <taxon>Pirellulales</taxon>
        <taxon>Pirellulaceae</taxon>
        <taxon>Stieleria</taxon>
    </lineage>
</organism>
<dbReference type="PANTHER" id="PTHR43289">
    <property type="entry name" value="MITOGEN-ACTIVATED PROTEIN KINASE KINASE KINASE 20-RELATED"/>
    <property type="match status" value="1"/>
</dbReference>
<feature type="binding site" evidence="5">
    <location>
        <position position="87"/>
    </location>
    <ligand>
        <name>ATP</name>
        <dbReference type="ChEBI" id="CHEBI:30616"/>
    </ligand>
</feature>
<proteinExistence type="predicted"/>
<dbReference type="Pfam" id="PF03781">
    <property type="entry name" value="FGE-sulfatase"/>
    <property type="match status" value="1"/>
</dbReference>
<dbReference type="SUPFAM" id="SSF56436">
    <property type="entry name" value="C-type lectin-like"/>
    <property type="match status" value="1"/>
</dbReference>
<dbReference type="GO" id="GO:0005524">
    <property type="term" value="F:ATP binding"/>
    <property type="evidence" value="ECO:0007669"/>
    <property type="project" value="UniProtKB-UniRule"/>
</dbReference>
<dbReference type="Pfam" id="PF20703">
    <property type="entry name" value="nSTAND1"/>
    <property type="match status" value="1"/>
</dbReference>
<dbReference type="InterPro" id="IPR011009">
    <property type="entry name" value="Kinase-like_dom_sf"/>
</dbReference>
<keyword evidence="4 5" id="KW-0067">ATP-binding</keyword>
<dbReference type="Gene3D" id="1.10.510.10">
    <property type="entry name" value="Transferase(Phosphotransferase) domain 1"/>
    <property type="match status" value="1"/>
</dbReference>
<keyword evidence="8" id="KW-1185">Reference proteome</keyword>
<protein>
    <submittedName>
        <fullName evidence="7">Serine/threonine-protein kinase PknB</fullName>
        <ecNumber evidence="7">2.7.11.1</ecNumber>
    </submittedName>
</protein>
<evidence type="ECO:0000259" key="6">
    <source>
        <dbReference type="PROSITE" id="PS50011"/>
    </source>
</evidence>
<dbReference type="InterPro" id="IPR027417">
    <property type="entry name" value="P-loop_NTPase"/>
</dbReference>
<dbReference type="PROSITE" id="PS50011">
    <property type="entry name" value="PROTEIN_KINASE_DOM"/>
    <property type="match status" value="1"/>
</dbReference>
<keyword evidence="3 7" id="KW-0418">Kinase</keyword>
<evidence type="ECO:0000256" key="3">
    <source>
        <dbReference type="ARBA" id="ARBA00022777"/>
    </source>
</evidence>
<dbReference type="SUPFAM" id="SSF52540">
    <property type="entry name" value="P-loop containing nucleoside triphosphate hydrolases"/>
    <property type="match status" value="1"/>
</dbReference>
<dbReference type="Proteomes" id="UP000319004">
    <property type="component" value="Chromosome"/>
</dbReference>
<dbReference type="InterPro" id="IPR005532">
    <property type="entry name" value="SUMF_dom"/>
</dbReference>
<dbReference type="InterPro" id="IPR016024">
    <property type="entry name" value="ARM-type_fold"/>
</dbReference>
<dbReference type="OrthoDB" id="6111975at2"/>
<evidence type="ECO:0000256" key="5">
    <source>
        <dbReference type="PROSITE-ProRule" id="PRU10141"/>
    </source>
</evidence>
<evidence type="ECO:0000256" key="1">
    <source>
        <dbReference type="ARBA" id="ARBA00022679"/>
    </source>
</evidence>
<dbReference type="InterPro" id="IPR000719">
    <property type="entry name" value="Prot_kinase_dom"/>
</dbReference>
<dbReference type="RefSeq" id="WP_145391856.1">
    <property type="nucleotide sequence ID" value="NZ_CP037423.1"/>
</dbReference>
<feature type="domain" description="Protein kinase" evidence="6">
    <location>
        <begin position="58"/>
        <end position="318"/>
    </location>
</feature>
<evidence type="ECO:0000256" key="4">
    <source>
        <dbReference type="ARBA" id="ARBA00022840"/>
    </source>
</evidence>
<dbReference type="SUPFAM" id="SSF56112">
    <property type="entry name" value="Protein kinase-like (PK-like)"/>
    <property type="match status" value="1"/>
</dbReference>
<evidence type="ECO:0000313" key="8">
    <source>
        <dbReference type="Proteomes" id="UP000319004"/>
    </source>
</evidence>
<dbReference type="InterPro" id="IPR049052">
    <property type="entry name" value="nSTAND1"/>
</dbReference>
<dbReference type="InterPro" id="IPR017441">
    <property type="entry name" value="Protein_kinase_ATP_BS"/>
</dbReference>
<dbReference type="CDD" id="cd14014">
    <property type="entry name" value="STKc_PknB_like"/>
    <property type="match status" value="1"/>
</dbReference>